<organism evidence="2 3">
    <name type="scientific">Durusdinium trenchii</name>
    <dbReference type="NCBI Taxonomy" id="1381693"/>
    <lineage>
        <taxon>Eukaryota</taxon>
        <taxon>Sar</taxon>
        <taxon>Alveolata</taxon>
        <taxon>Dinophyceae</taxon>
        <taxon>Suessiales</taxon>
        <taxon>Symbiodiniaceae</taxon>
        <taxon>Durusdinium</taxon>
    </lineage>
</organism>
<evidence type="ECO:0000313" key="3">
    <source>
        <dbReference type="Proteomes" id="UP001642464"/>
    </source>
</evidence>
<dbReference type="Proteomes" id="UP001642464">
    <property type="component" value="Unassembled WGS sequence"/>
</dbReference>
<accession>A0ABP0IQP9</accession>
<feature type="chain" id="PRO_5045830232" evidence="1">
    <location>
        <begin position="23"/>
        <end position="131"/>
    </location>
</feature>
<feature type="signal peptide" evidence="1">
    <location>
        <begin position="1"/>
        <end position="22"/>
    </location>
</feature>
<reference evidence="2 3" key="1">
    <citation type="submission" date="2024-02" db="EMBL/GenBank/DDBJ databases">
        <authorList>
            <person name="Chen Y."/>
            <person name="Shah S."/>
            <person name="Dougan E. K."/>
            <person name="Thang M."/>
            <person name="Chan C."/>
        </authorList>
    </citation>
    <scope>NUCLEOTIDE SEQUENCE [LARGE SCALE GENOMIC DNA]</scope>
</reference>
<name>A0ABP0IQP9_9DINO</name>
<sequence length="131" mass="14518">MARKRATFSYVLLAVFASQLWSFLEPIPHREVVSRRMLPAVSVLLPFLGAEEPALAVKTKSLADEEAADFGKLDKLDSMLDKKWEKVKPRCTSLKMTGIKAGYGVSKKKELEDTVVCDDGGQPDDKSDKSD</sequence>
<evidence type="ECO:0000313" key="2">
    <source>
        <dbReference type="EMBL" id="CAK9004920.1"/>
    </source>
</evidence>
<keyword evidence="3" id="KW-1185">Reference proteome</keyword>
<keyword evidence="1" id="KW-0732">Signal</keyword>
<dbReference type="EMBL" id="CAXAMM010004781">
    <property type="protein sequence ID" value="CAK9004920.1"/>
    <property type="molecule type" value="Genomic_DNA"/>
</dbReference>
<protein>
    <submittedName>
        <fullName evidence="2">Uncharacterized protein</fullName>
    </submittedName>
</protein>
<comment type="caution">
    <text evidence="2">The sequence shown here is derived from an EMBL/GenBank/DDBJ whole genome shotgun (WGS) entry which is preliminary data.</text>
</comment>
<evidence type="ECO:0000256" key="1">
    <source>
        <dbReference type="SAM" id="SignalP"/>
    </source>
</evidence>
<gene>
    <name evidence="2" type="ORF">SCF082_LOCUS8383</name>
</gene>
<proteinExistence type="predicted"/>